<dbReference type="GO" id="GO:0006412">
    <property type="term" value="P:translation"/>
    <property type="evidence" value="ECO:0007669"/>
    <property type="project" value="InterPro"/>
</dbReference>
<dbReference type="HOGENOM" id="CLU_085461_0_0_1"/>
<dbReference type="AlphaFoldDB" id="L8X8Y1"/>
<keyword evidence="6" id="KW-1185">Reference proteome</keyword>
<gene>
    <name evidence="5" type="ORF">AG1IA_00425</name>
</gene>
<sequence length="263" mass="29786">MLSQACKNALRITTQRTTIPTYPVMYTTVTQRGVSFMPSFSDIFRGNFLRKDDTAEDQKPTEPPKEENNANLFDTIERQAAAPLKTHTQHKYSTAVFKISRRKLNLLANQISGKPIDSAILQMEFSDKRAARRIKSTLCLARDHAEMYKGLARNKLVVAEAWVSKGDYLQRVDPKGRGRIGRKHHPSARMSVVLKEGKTHAEILEQQRKYKLGRIVGAGFVREDKPIRNPGPGWACGQYRVPLVNQSRDACPSIKARIRQNAE</sequence>
<dbReference type="GO" id="GO:0003735">
    <property type="term" value="F:structural constituent of ribosome"/>
    <property type="evidence" value="ECO:0007669"/>
    <property type="project" value="InterPro"/>
</dbReference>
<dbReference type="PANTHER" id="PTHR13501">
    <property type="entry name" value="CHLOROPLAST 50S RIBOSOMAL PROTEIN L22-RELATED"/>
    <property type="match status" value="1"/>
</dbReference>
<comment type="similarity">
    <text evidence="1 4">Belongs to the universal ribosomal protein uL22 family.</text>
</comment>
<reference evidence="5 6" key="1">
    <citation type="journal article" date="2013" name="Nat. Commun.">
        <title>The evolution and pathogenic mechanisms of the rice sheath blight pathogen.</title>
        <authorList>
            <person name="Zheng A."/>
            <person name="Lin R."/>
            <person name="Xu L."/>
            <person name="Qin P."/>
            <person name="Tang C."/>
            <person name="Ai P."/>
            <person name="Zhang D."/>
            <person name="Liu Y."/>
            <person name="Sun Z."/>
            <person name="Feng H."/>
            <person name="Wang Y."/>
            <person name="Chen Y."/>
            <person name="Liang X."/>
            <person name="Fu R."/>
            <person name="Li Q."/>
            <person name="Zhang J."/>
            <person name="Yu X."/>
            <person name="Xie Z."/>
            <person name="Ding L."/>
            <person name="Guan P."/>
            <person name="Tang J."/>
            <person name="Liang Y."/>
            <person name="Wang S."/>
            <person name="Deng Q."/>
            <person name="Li S."/>
            <person name="Zhu J."/>
            <person name="Wang L."/>
            <person name="Liu H."/>
            <person name="Li P."/>
        </authorList>
    </citation>
    <scope>NUCLEOTIDE SEQUENCE [LARGE SCALE GENOMIC DNA]</scope>
    <source>
        <strain evidence="6">AG-1 IA</strain>
    </source>
</reference>
<comment type="caution">
    <text evidence="5">The sequence shown here is derived from an EMBL/GenBank/DDBJ whole genome shotgun (WGS) entry which is preliminary data.</text>
</comment>
<dbReference type="GO" id="GO:0005762">
    <property type="term" value="C:mitochondrial large ribosomal subunit"/>
    <property type="evidence" value="ECO:0007669"/>
    <property type="project" value="TreeGrafter"/>
</dbReference>
<dbReference type="OrthoDB" id="416470at2759"/>
<evidence type="ECO:0000256" key="4">
    <source>
        <dbReference type="RuleBase" id="RU004005"/>
    </source>
</evidence>
<evidence type="ECO:0000256" key="3">
    <source>
        <dbReference type="ARBA" id="ARBA00023274"/>
    </source>
</evidence>
<proteinExistence type="inferred from homology"/>
<keyword evidence="3 4" id="KW-0687">Ribonucleoprotein</keyword>
<dbReference type="PANTHER" id="PTHR13501:SF8">
    <property type="entry name" value="LARGE RIBOSOMAL SUBUNIT PROTEIN UL22M"/>
    <property type="match status" value="1"/>
</dbReference>
<keyword evidence="2 4" id="KW-0689">Ribosomal protein</keyword>
<dbReference type="STRING" id="983506.L8X8Y1"/>
<organism evidence="5 6">
    <name type="scientific">Thanatephorus cucumeris (strain AG1-IA)</name>
    <name type="common">Rice sheath blight fungus</name>
    <name type="synonym">Rhizoctonia solani</name>
    <dbReference type="NCBI Taxonomy" id="983506"/>
    <lineage>
        <taxon>Eukaryota</taxon>
        <taxon>Fungi</taxon>
        <taxon>Dikarya</taxon>
        <taxon>Basidiomycota</taxon>
        <taxon>Agaricomycotina</taxon>
        <taxon>Agaricomycetes</taxon>
        <taxon>Cantharellales</taxon>
        <taxon>Ceratobasidiaceae</taxon>
        <taxon>Rhizoctonia</taxon>
        <taxon>Rhizoctonia solani AG-1</taxon>
    </lineage>
</organism>
<evidence type="ECO:0000313" key="6">
    <source>
        <dbReference type="Proteomes" id="UP000011668"/>
    </source>
</evidence>
<dbReference type="SUPFAM" id="SSF54843">
    <property type="entry name" value="Ribosomal protein L22"/>
    <property type="match status" value="1"/>
</dbReference>
<dbReference type="InterPro" id="IPR001063">
    <property type="entry name" value="Ribosomal_uL22"/>
</dbReference>
<dbReference type="InterPro" id="IPR036394">
    <property type="entry name" value="Ribosomal_uL22_sf"/>
</dbReference>
<evidence type="ECO:0000256" key="1">
    <source>
        <dbReference type="ARBA" id="ARBA00009451"/>
    </source>
</evidence>
<dbReference type="InterPro" id="IPR047867">
    <property type="entry name" value="Ribosomal_uL22_bac/org-type"/>
</dbReference>
<protein>
    <submittedName>
        <fullName evidence="5">Ribosomal l22p/L17e domain-containing protein</fullName>
    </submittedName>
</protein>
<evidence type="ECO:0000313" key="5">
    <source>
        <dbReference type="EMBL" id="ELU45547.1"/>
    </source>
</evidence>
<dbReference type="Pfam" id="PF00237">
    <property type="entry name" value="Ribosomal_L22"/>
    <property type="match status" value="1"/>
</dbReference>
<dbReference type="Proteomes" id="UP000011668">
    <property type="component" value="Unassembled WGS sequence"/>
</dbReference>
<dbReference type="EMBL" id="AFRT01000065">
    <property type="protein sequence ID" value="ELU45547.1"/>
    <property type="molecule type" value="Genomic_DNA"/>
</dbReference>
<dbReference type="Gene3D" id="3.90.470.10">
    <property type="entry name" value="Ribosomal protein L22/L17"/>
    <property type="match status" value="1"/>
</dbReference>
<name>L8X8Y1_THACA</name>
<accession>L8X8Y1</accession>
<dbReference type="OMA" id="GQFGIMH"/>
<evidence type="ECO:0000256" key="2">
    <source>
        <dbReference type="ARBA" id="ARBA00022980"/>
    </source>
</evidence>